<feature type="region of interest" description="Disordered" evidence="2">
    <location>
        <begin position="345"/>
        <end position="365"/>
    </location>
</feature>
<keyword evidence="3" id="KW-1133">Transmembrane helix</keyword>
<reference evidence="5" key="1">
    <citation type="submission" date="2015-08" db="EMBL/GenBank/DDBJ databases">
        <authorList>
            <person name="Babu N.S."/>
            <person name="Beckwith C.J."/>
            <person name="Beseler K.G."/>
            <person name="Brison A."/>
            <person name="Carone J.V."/>
            <person name="Caskin T.P."/>
            <person name="Diamond M."/>
            <person name="Durham M.E."/>
            <person name="Foxe J.M."/>
            <person name="Go M."/>
            <person name="Henderson B.A."/>
            <person name="Jones I.B."/>
            <person name="McGettigan J.A."/>
            <person name="Micheletti S.J."/>
            <person name="Nasrallah M.E."/>
            <person name="Ortiz D."/>
            <person name="Piller C.R."/>
            <person name="Privatt S.R."/>
            <person name="Schneider S.L."/>
            <person name="Sharp S."/>
            <person name="Smith T.C."/>
            <person name="Stanton J.D."/>
            <person name="Ullery H.E."/>
            <person name="Wilson R.J."/>
            <person name="Serrano M.G."/>
            <person name="Buck G."/>
            <person name="Lee V."/>
            <person name="Wang Y."/>
            <person name="Carvalho R."/>
            <person name="Voegtly L."/>
            <person name="Shi R."/>
            <person name="Duckworth R."/>
            <person name="Johnson A."/>
            <person name="Loviza R."/>
            <person name="Walstead R."/>
            <person name="Shah Z."/>
            <person name="Kiflezghi M."/>
            <person name="Wade K."/>
            <person name="Ball S.L."/>
            <person name="Bradley K.W."/>
            <person name="Asai D.J."/>
            <person name="Bowman C.A."/>
            <person name="Russell D.A."/>
            <person name="Pope W.H."/>
            <person name="Jacobs-Sera D."/>
            <person name="Hendrix R.W."/>
            <person name="Hatfull G.F."/>
        </authorList>
    </citation>
    <scope>NUCLEOTIDE SEQUENCE</scope>
</reference>
<organism evidence="5">
    <name type="scientific">Auxenochlorella protothecoides</name>
    <name type="common">Green microalga</name>
    <name type="synonym">Chlorella protothecoides</name>
    <dbReference type="NCBI Taxonomy" id="3075"/>
    <lineage>
        <taxon>Eukaryota</taxon>
        <taxon>Viridiplantae</taxon>
        <taxon>Chlorophyta</taxon>
        <taxon>core chlorophytes</taxon>
        <taxon>Trebouxiophyceae</taxon>
        <taxon>Chlorellales</taxon>
        <taxon>Chlorellaceae</taxon>
        <taxon>Auxenochlorella</taxon>
    </lineage>
</organism>
<evidence type="ECO:0000313" key="5">
    <source>
        <dbReference type="EMBL" id="JAT76620.1"/>
    </source>
</evidence>
<protein>
    <recommendedName>
        <fullName evidence="6">AAA+ ATPase domain-containing protein</fullName>
    </recommendedName>
</protein>
<keyword evidence="3" id="KW-0812">Transmembrane</keyword>
<evidence type="ECO:0008006" key="6">
    <source>
        <dbReference type="Google" id="ProtNLM"/>
    </source>
</evidence>
<dbReference type="GO" id="GO:0005524">
    <property type="term" value="F:ATP binding"/>
    <property type="evidence" value="ECO:0007669"/>
    <property type="project" value="InterPro"/>
</dbReference>
<dbReference type="Pfam" id="PF06309">
    <property type="entry name" value="Torsin"/>
    <property type="match status" value="1"/>
</dbReference>
<dbReference type="InterPro" id="IPR027417">
    <property type="entry name" value="P-loop_NTPase"/>
</dbReference>
<evidence type="ECO:0000256" key="3">
    <source>
        <dbReference type="SAM" id="Phobius"/>
    </source>
</evidence>
<dbReference type="PANTHER" id="PTHR10760:SF2">
    <property type="entry name" value="LD13476P-RELATED"/>
    <property type="match status" value="1"/>
</dbReference>
<sequence length="386" mass="42125">MPNDTRTLTSQGGRTDRACIHPMPLPIAGWAVAVAAVSAVVTYLAGNTQFAPGACSRLEAHAGSFLVGQDLALRLATDAICDHLDDPNPARPLILSAHGPPGVGKSLFHLLAAQALYSKNPSEAMKCPGHDCAGYKVMYGMDYVASERAEQQGLLRSALIDHVRRTPEALIVVEEYDKLDCGMRGFFRQFLENGAVGNVTLNKAIILLESNLGYLQLLGLLKASRSRAEVTAEQAQRVLKDLIFERWERQACEDRTDTLKMVGLVDIFLPFFPLEASHLRALFEARLERRSQALAQAGVGRLAWDAAVLDFLISHVEFDGAYPLEGAKEVAVVLTKTVSRPVRRWAEEQQRRQAPASTGKGEGTDVPHCALQVVKPLGRPRQLVCA</sequence>
<keyword evidence="3" id="KW-0472">Membrane</keyword>
<evidence type="ECO:0000256" key="2">
    <source>
        <dbReference type="SAM" id="MobiDB-lite"/>
    </source>
</evidence>
<dbReference type="EMBL" id="GDKF01002002">
    <property type="protein sequence ID" value="JAT76620.1"/>
    <property type="molecule type" value="Transcribed_RNA"/>
</dbReference>
<dbReference type="Gene3D" id="3.40.50.300">
    <property type="entry name" value="P-loop containing nucleotide triphosphate hydrolases"/>
    <property type="match status" value="1"/>
</dbReference>
<dbReference type="GO" id="GO:0016887">
    <property type="term" value="F:ATP hydrolysis activity"/>
    <property type="evidence" value="ECO:0007669"/>
    <property type="project" value="InterPro"/>
</dbReference>
<accession>A0A1D2ABQ0</accession>
<proteinExistence type="inferred from homology"/>
<dbReference type="EMBL" id="GDKF01002660">
    <property type="protein sequence ID" value="JAT75962.1"/>
    <property type="molecule type" value="Transcribed_RNA"/>
</dbReference>
<dbReference type="SUPFAM" id="SSF52540">
    <property type="entry name" value="P-loop containing nucleoside triphosphate hydrolases"/>
    <property type="match status" value="1"/>
</dbReference>
<name>A0A1D2ABQ0_AUXPR</name>
<dbReference type="GO" id="GO:0005737">
    <property type="term" value="C:cytoplasm"/>
    <property type="evidence" value="ECO:0007669"/>
    <property type="project" value="UniProtKB-ARBA"/>
</dbReference>
<dbReference type="InterPro" id="IPR010448">
    <property type="entry name" value="Torsin"/>
</dbReference>
<evidence type="ECO:0000256" key="1">
    <source>
        <dbReference type="ARBA" id="ARBA00006235"/>
    </source>
</evidence>
<gene>
    <name evidence="5" type="ORF">g.13373</name>
    <name evidence="4" type="ORF">g.13375</name>
</gene>
<evidence type="ECO:0000313" key="4">
    <source>
        <dbReference type="EMBL" id="JAT75962.1"/>
    </source>
</evidence>
<feature type="transmembrane region" description="Helical" evidence="3">
    <location>
        <begin position="27"/>
        <end position="46"/>
    </location>
</feature>
<dbReference type="AlphaFoldDB" id="A0A1D2ABQ0"/>
<dbReference type="PANTHER" id="PTHR10760">
    <property type="entry name" value="TORSIN"/>
    <property type="match status" value="1"/>
</dbReference>
<comment type="similarity">
    <text evidence="1">Belongs to the ClpA/ClpB family. Torsin subfamily.</text>
</comment>